<evidence type="ECO:0008006" key="3">
    <source>
        <dbReference type="Google" id="ProtNLM"/>
    </source>
</evidence>
<dbReference type="GO" id="GO:0008237">
    <property type="term" value="F:metallopeptidase activity"/>
    <property type="evidence" value="ECO:0007669"/>
    <property type="project" value="InterPro"/>
</dbReference>
<comment type="caution">
    <text evidence="1">The sequence shown here is derived from an EMBL/GenBank/DDBJ whole genome shotgun (WGS) entry which is preliminary data.</text>
</comment>
<dbReference type="AlphaFoldDB" id="A0A6L6YHU8"/>
<dbReference type="InterPro" id="IPR024079">
    <property type="entry name" value="MetalloPept_cat_dom_sf"/>
</dbReference>
<dbReference type="RefSeq" id="WP_160334844.1">
    <property type="nucleotide sequence ID" value="NZ_WSRP01000009.1"/>
</dbReference>
<evidence type="ECO:0000313" key="1">
    <source>
        <dbReference type="EMBL" id="MVX56412.1"/>
    </source>
</evidence>
<name>A0A6L6YHU8_9BURK</name>
<protein>
    <recommendedName>
        <fullName evidence="3">ImmA/IrrE family metallo-endopeptidase</fullName>
    </recommendedName>
</protein>
<dbReference type="Gene3D" id="3.40.390.10">
    <property type="entry name" value="Collagenase (Catalytic Domain)"/>
    <property type="match status" value="1"/>
</dbReference>
<organism evidence="1 2">
    <name type="scientific">Parasutterella muris</name>
    <dbReference type="NCBI Taxonomy" id="2565572"/>
    <lineage>
        <taxon>Bacteria</taxon>
        <taxon>Pseudomonadati</taxon>
        <taxon>Pseudomonadota</taxon>
        <taxon>Betaproteobacteria</taxon>
        <taxon>Burkholderiales</taxon>
        <taxon>Sutterellaceae</taxon>
        <taxon>Parasutterella</taxon>
    </lineage>
</organism>
<gene>
    <name evidence="1" type="ORF">E5987_04220</name>
</gene>
<keyword evidence="2" id="KW-1185">Reference proteome</keyword>
<sequence>MTKKNTTAPEIESLEEDEVDFVRAELPKMVKIGYQYYEVKKISDGEHFLKNMDGEVFGMTDYKRATIYIDDQVNEVDEANTLLHEILHAVHFNHGYGYKNAQPEWTDENFVTSGANGLCQVFQDNPELVGYLMINLHAIDANSLKLYSDNKSVQ</sequence>
<dbReference type="EMBL" id="WSRP01000009">
    <property type="protein sequence ID" value="MVX56412.1"/>
    <property type="molecule type" value="Genomic_DNA"/>
</dbReference>
<reference evidence="1 2" key="1">
    <citation type="submission" date="2019-12" db="EMBL/GenBank/DDBJ databases">
        <title>Microbes associate with the intestines of laboratory mice.</title>
        <authorList>
            <person name="Navarre W."/>
            <person name="Wong E."/>
        </authorList>
    </citation>
    <scope>NUCLEOTIDE SEQUENCE [LARGE SCALE GENOMIC DNA]</scope>
    <source>
        <strain evidence="1 2">NM82_D38</strain>
    </source>
</reference>
<dbReference type="OrthoDB" id="9156092at2"/>
<dbReference type="Proteomes" id="UP000472580">
    <property type="component" value="Unassembled WGS sequence"/>
</dbReference>
<proteinExistence type="predicted"/>
<accession>A0A6L6YHU8</accession>
<evidence type="ECO:0000313" key="2">
    <source>
        <dbReference type="Proteomes" id="UP000472580"/>
    </source>
</evidence>